<evidence type="ECO:0000313" key="2">
    <source>
        <dbReference type="EMBL" id="SOB58335.1"/>
    </source>
</evidence>
<dbReference type="AlphaFoldDB" id="A0A2C8F7G3"/>
<protein>
    <submittedName>
        <fullName evidence="2">Uncharacterized protein</fullName>
    </submittedName>
</protein>
<dbReference type="EMBL" id="LT907975">
    <property type="protein sequence ID" value="SOB58335.1"/>
    <property type="molecule type" value="Genomic_DNA"/>
</dbReference>
<evidence type="ECO:0000313" key="3">
    <source>
        <dbReference type="Proteomes" id="UP000219215"/>
    </source>
</evidence>
<evidence type="ECO:0000256" key="1">
    <source>
        <dbReference type="SAM" id="MobiDB-lite"/>
    </source>
</evidence>
<dbReference type="KEGG" id="pprf:DPRO_1441"/>
<dbReference type="Proteomes" id="UP000219215">
    <property type="component" value="Chromosome DPRO"/>
</dbReference>
<proteinExistence type="predicted"/>
<gene>
    <name evidence="2" type="ORF">DPRO_1441</name>
</gene>
<feature type="compositionally biased region" description="Polar residues" evidence="1">
    <location>
        <begin position="69"/>
        <end position="81"/>
    </location>
</feature>
<reference evidence="3" key="1">
    <citation type="submission" date="2017-09" db="EMBL/GenBank/DDBJ databases">
        <authorList>
            <person name="Regsiter A."/>
            <person name="William W."/>
        </authorList>
    </citation>
    <scope>NUCLEOTIDE SEQUENCE [LARGE SCALE GENOMIC DNA]</scope>
    <source>
        <strain evidence="3">500-1</strain>
    </source>
</reference>
<feature type="region of interest" description="Disordered" evidence="1">
    <location>
        <begin position="66"/>
        <end position="102"/>
    </location>
</feature>
<dbReference type="RefSeq" id="WP_097011413.1">
    <property type="nucleotide sequence ID" value="NZ_LT907975.1"/>
</dbReference>
<accession>A0A2C8F7G3</accession>
<name>A0A2C8F7G3_9BACT</name>
<keyword evidence="3" id="KW-1185">Reference proteome</keyword>
<dbReference type="OrthoDB" id="5465409at2"/>
<sequence length="102" mass="11261">MKRRSPLIRVLKPIVAGMALAFFVTAFLDRPAPVHFQPENPYAPKQSEVARPQTDQVMDTNVLRLGSPLSVQPSTGVNSNGEPGEVEVRKTVQPPEENIEEL</sequence>
<organism evidence="2 3">
    <name type="scientific">Pseudodesulfovibrio profundus</name>
    <dbReference type="NCBI Taxonomy" id="57320"/>
    <lineage>
        <taxon>Bacteria</taxon>
        <taxon>Pseudomonadati</taxon>
        <taxon>Thermodesulfobacteriota</taxon>
        <taxon>Desulfovibrionia</taxon>
        <taxon>Desulfovibrionales</taxon>
        <taxon>Desulfovibrionaceae</taxon>
    </lineage>
</organism>